<protein>
    <submittedName>
        <fullName evidence="1">Uncharacterized protein</fullName>
    </submittedName>
</protein>
<keyword evidence="2" id="KW-1185">Reference proteome</keyword>
<sequence>MLSPEWQLLQKTLSEKLLEEFEDDVTPSYSYIGGEFNGGKVVRRVSN</sequence>
<evidence type="ECO:0000313" key="2">
    <source>
        <dbReference type="Proteomes" id="UP000003423"/>
    </source>
</evidence>
<dbReference type="AlphaFoldDB" id="I3D1K9"/>
<dbReference type="RefSeq" id="WP_008300176.1">
    <property type="nucleotide sequence ID" value="NZ_AEXL02000111.1"/>
</dbReference>
<reference evidence="1 2" key="1">
    <citation type="journal article" date="2012" name="J. Bacteriol.">
        <title>Genome sequence of "Candidatus Nitrosopumilus salaria" BD31, an ammonia-oxidizing archaeon from the San Francisco Bay estuary.</title>
        <authorList>
            <person name="Mosier A.C."/>
            <person name="Allen E.E."/>
            <person name="Kim M."/>
            <person name="Ferriera S."/>
            <person name="Francis C.A."/>
        </authorList>
    </citation>
    <scope>NUCLEOTIDE SEQUENCE [LARGE SCALE GENOMIC DNA]</scope>
    <source>
        <strain evidence="1 2">BD31</strain>
    </source>
</reference>
<name>I3D1K9_9ARCH</name>
<evidence type="ECO:0000313" key="1">
    <source>
        <dbReference type="EMBL" id="EIJ65602.1"/>
    </source>
</evidence>
<dbReference type="EMBL" id="AEXL02000111">
    <property type="protein sequence ID" value="EIJ65602.1"/>
    <property type="molecule type" value="Genomic_DNA"/>
</dbReference>
<dbReference type="Proteomes" id="UP000003423">
    <property type="component" value="Unassembled WGS sequence"/>
</dbReference>
<accession>I3D1K9</accession>
<comment type="caution">
    <text evidence="1">The sequence shown here is derived from an EMBL/GenBank/DDBJ whole genome shotgun (WGS) entry which is preliminary data.</text>
</comment>
<proteinExistence type="predicted"/>
<organism evidence="1 2">
    <name type="scientific">Candidatus Nitrosopumilus salarius BD31</name>
    <dbReference type="NCBI Taxonomy" id="859350"/>
    <lineage>
        <taxon>Archaea</taxon>
        <taxon>Nitrososphaerota</taxon>
        <taxon>Nitrososphaeria</taxon>
        <taxon>Nitrosopumilales</taxon>
        <taxon>Nitrosopumilaceae</taxon>
        <taxon>Nitrosopumilus</taxon>
    </lineage>
</organism>
<dbReference type="PATRIC" id="fig|859350.6.peg.1352"/>
<gene>
    <name evidence="1" type="ORF">BD31_I1568</name>
</gene>